<dbReference type="EMBL" id="OQ971958">
    <property type="protein sequence ID" value="WLN44332.1"/>
    <property type="molecule type" value="mRNA"/>
</dbReference>
<feature type="binding site" evidence="6">
    <location>
        <position position="374"/>
    </location>
    <ligand>
        <name>Na(+)</name>
        <dbReference type="ChEBI" id="CHEBI:29101"/>
        <label>1</label>
    </ligand>
</feature>
<proteinExistence type="evidence at transcript level"/>
<comment type="similarity">
    <text evidence="8">Belongs to the sodium:neurotransmitter symporter (SNF) (TC 2.A.22) family.</text>
</comment>
<evidence type="ECO:0000256" key="6">
    <source>
        <dbReference type="PIRSR" id="PIRSR600175-1"/>
    </source>
</evidence>
<dbReference type="GO" id="GO:0005886">
    <property type="term" value="C:plasma membrane"/>
    <property type="evidence" value="ECO:0007669"/>
    <property type="project" value="TreeGrafter"/>
</dbReference>
<dbReference type="PANTHER" id="PTHR11616">
    <property type="entry name" value="SODIUM/CHLORIDE DEPENDENT TRANSPORTER"/>
    <property type="match status" value="1"/>
</dbReference>
<feature type="transmembrane region" description="Helical" evidence="9">
    <location>
        <begin position="188"/>
        <end position="208"/>
    </location>
</feature>
<comment type="subcellular location">
    <subcellularLocation>
        <location evidence="1">Membrane</location>
        <topology evidence="1">Multi-pass membrane protein</topology>
    </subcellularLocation>
</comment>
<feature type="binding site" evidence="6">
    <location>
        <position position="31"/>
    </location>
    <ligand>
        <name>Na(+)</name>
        <dbReference type="ChEBI" id="CHEBI:29101"/>
        <label>1</label>
    </ligand>
</feature>
<accession>A0AA49X8G2</accession>
<evidence type="ECO:0000256" key="5">
    <source>
        <dbReference type="ARBA" id="ARBA00023136"/>
    </source>
</evidence>
<dbReference type="PROSITE" id="PS00610">
    <property type="entry name" value="NA_NEUROTRAN_SYMP_1"/>
    <property type="match status" value="1"/>
</dbReference>
<feature type="transmembrane region" description="Helical" evidence="9">
    <location>
        <begin position="91"/>
        <end position="118"/>
    </location>
</feature>
<feature type="transmembrane region" description="Helical" evidence="9">
    <location>
        <begin position="434"/>
        <end position="456"/>
    </location>
</feature>
<dbReference type="InterPro" id="IPR000175">
    <property type="entry name" value="Na/ntran_symport"/>
</dbReference>
<dbReference type="GO" id="GO:0046872">
    <property type="term" value="F:metal ion binding"/>
    <property type="evidence" value="ECO:0007669"/>
    <property type="project" value="UniProtKB-KW"/>
</dbReference>
<dbReference type="PROSITE" id="PS50267">
    <property type="entry name" value="NA_NEUROTRAN_SYMP_3"/>
    <property type="match status" value="1"/>
</dbReference>
<evidence type="ECO:0000256" key="4">
    <source>
        <dbReference type="ARBA" id="ARBA00022989"/>
    </source>
</evidence>
<keyword evidence="4 9" id="KW-1133">Transmembrane helix</keyword>
<dbReference type="AlphaFoldDB" id="A0AA49X8G2"/>
<dbReference type="GO" id="GO:0005283">
    <property type="term" value="F:amino acid:sodium symporter activity"/>
    <property type="evidence" value="ECO:0007669"/>
    <property type="project" value="TreeGrafter"/>
</dbReference>
<keyword evidence="6" id="KW-0915">Sodium</keyword>
<keyword evidence="2 8" id="KW-0813">Transport</keyword>
<dbReference type="PRINTS" id="PR00176">
    <property type="entry name" value="NANEUSMPORT"/>
</dbReference>
<keyword evidence="6" id="KW-0479">Metal-binding</keyword>
<protein>
    <recommendedName>
        <fullName evidence="8">Transporter</fullName>
    </recommendedName>
</protein>
<feature type="transmembrane region" description="Helical" evidence="9">
    <location>
        <begin position="359"/>
        <end position="384"/>
    </location>
</feature>
<evidence type="ECO:0000256" key="7">
    <source>
        <dbReference type="PIRSR" id="PIRSR600175-2"/>
    </source>
</evidence>
<evidence type="ECO:0000256" key="3">
    <source>
        <dbReference type="ARBA" id="ARBA00022692"/>
    </source>
</evidence>
<feature type="transmembrane region" description="Helical" evidence="9">
    <location>
        <begin position="263"/>
        <end position="288"/>
    </location>
</feature>
<evidence type="ECO:0000313" key="10">
    <source>
        <dbReference type="EMBL" id="WLN44332.1"/>
    </source>
</evidence>
<evidence type="ECO:0000256" key="9">
    <source>
        <dbReference type="SAM" id="Phobius"/>
    </source>
</evidence>
<dbReference type="GO" id="GO:0089718">
    <property type="term" value="P:amino acid import across plasma membrane"/>
    <property type="evidence" value="ECO:0007669"/>
    <property type="project" value="TreeGrafter"/>
</dbReference>
<name>A0AA49X8G2_9BIVA</name>
<feature type="binding site" evidence="6">
    <location>
        <position position="24"/>
    </location>
    <ligand>
        <name>Na(+)</name>
        <dbReference type="ChEBI" id="CHEBI:29101"/>
        <label>1</label>
    </ligand>
</feature>
<feature type="transmembrane region" description="Helical" evidence="9">
    <location>
        <begin position="46"/>
        <end position="65"/>
    </location>
</feature>
<sequence length="594" mass="66153">MPAKDEDKRETWSRSVEYLLATAGYAVGLGNVWRFPYLFYSSGGGAFLIPFVIMLCLCGIPLLYMEMAVGQYTQQGPIGALSKLCPLFKGAGLSTVVVSFFFTTYYNVIITWSFYYLFSSFTSVLPWSHCNNDWNSPHCYDGSNRTIGNNSTGNFTLSGPPADSISPTEDFYERRLLGKTSGIDEPGVLRWDLSLILLLCWIIVYFCIWKGPKSTGKVVYFTATFPYVVLFILLFRGVTLPGAGQGLLYFFEFRWALLLDAKVWINAAAQTFNSLGIAFGGIITMSSYNKRSNRIFKDVLIIGIVDALTCILAGLAIFSILGYLAHNQQKSIDEVVAAGPGLVFVIYPEAFNTLPLSQLFAALFFFMLICLGIDSQFASVEVIVTTIQDHFDAQVKKYLRKKEVLVGVVCFFSFLCGLPNVTQGGIYFFQLIDYYAAALSLMYLAFFEVIAITWIYGARRLADNVLDITGVPPPTLFVICWYFVSPLLIFGIWMFSMVQFKPLSIAGYEYPGWAQGIGWAIAMASVICIPAGMVHAIVKATGANIIQKLKNSLKPEADIIDDTEHPDMMHQSSKYNVQEEAFPLNTEMYSNGKV</sequence>
<keyword evidence="8" id="KW-0769">Symport</keyword>
<feature type="binding site" evidence="6">
    <location>
        <position position="371"/>
    </location>
    <ligand>
        <name>Na(+)</name>
        <dbReference type="ChEBI" id="CHEBI:29101"/>
        <label>1</label>
    </ligand>
</feature>
<keyword evidence="3 8" id="KW-0812">Transmembrane</keyword>
<feature type="transmembrane region" description="Helical" evidence="9">
    <location>
        <begin position="404"/>
        <end position="422"/>
    </location>
</feature>
<dbReference type="Pfam" id="PF00209">
    <property type="entry name" value="SNF"/>
    <property type="match status" value="1"/>
</dbReference>
<feature type="transmembrane region" description="Helical" evidence="9">
    <location>
        <begin position="220"/>
        <end position="243"/>
    </location>
</feature>
<feature type="binding site" evidence="6">
    <location>
        <position position="375"/>
    </location>
    <ligand>
        <name>Na(+)</name>
        <dbReference type="ChEBI" id="CHEBI:29101"/>
        <label>1</label>
    </ligand>
</feature>
<evidence type="ECO:0000256" key="8">
    <source>
        <dbReference type="RuleBase" id="RU003732"/>
    </source>
</evidence>
<feature type="transmembrane region" description="Helical" evidence="9">
    <location>
        <begin position="516"/>
        <end position="538"/>
    </location>
</feature>
<feature type="disulfide bond" evidence="7">
    <location>
        <begin position="130"/>
        <end position="139"/>
    </location>
</feature>
<reference evidence="10" key="1">
    <citation type="submission" date="2023-05" db="EMBL/GenBank/DDBJ databases">
        <authorList>
            <person name="Wang S.S."/>
        </authorList>
    </citation>
    <scope>NUCLEOTIDE SEQUENCE</scope>
    <source>
        <strain evidence="10">SLC6</strain>
    </source>
</reference>
<dbReference type="NCBIfam" id="NF037979">
    <property type="entry name" value="Na_transp"/>
    <property type="match status" value="1"/>
</dbReference>
<feature type="transmembrane region" description="Helical" evidence="9">
    <location>
        <begin position="300"/>
        <end position="325"/>
    </location>
</feature>
<evidence type="ECO:0000256" key="1">
    <source>
        <dbReference type="ARBA" id="ARBA00004141"/>
    </source>
</evidence>
<dbReference type="InterPro" id="IPR037272">
    <property type="entry name" value="SNS_sf"/>
</dbReference>
<dbReference type="SUPFAM" id="SSF161070">
    <property type="entry name" value="SNF-like"/>
    <property type="match status" value="1"/>
</dbReference>
<keyword evidence="7" id="KW-1015">Disulfide bond</keyword>
<feature type="binding site" evidence="6">
    <location>
        <position position="27"/>
    </location>
    <ligand>
        <name>Na(+)</name>
        <dbReference type="ChEBI" id="CHEBI:29101"/>
        <label>1</label>
    </ligand>
</feature>
<dbReference type="PANTHER" id="PTHR11616:SF303">
    <property type="entry name" value="SODIUM- AND CHLORIDE-DEPENDENT GABA TRANSPORTER INE"/>
    <property type="match status" value="1"/>
</dbReference>
<feature type="transmembrane region" description="Helical" evidence="9">
    <location>
        <begin position="476"/>
        <end position="496"/>
    </location>
</feature>
<feature type="binding site" evidence="6">
    <location>
        <position position="274"/>
    </location>
    <ligand>
        <name>Na(+)</name>
        <dbReference type="ChEBI" id="CHEBI:29101"/>
        <label>1</label>
    </ligand>
</feature>
<feature type="transmembrane region" description="Helical" evidence="9">
    <location>
        <begin position="18"/>
        <end position="40"/>
    </location>
</feature>
<feature type="binding site" evidence="6">
    <location>
        <position position="26"/>
    </location>
    <ligand>
        <name>Na(+)</name>
        <dbReference type="ChEBI" id="CHEBI:29101"/>
        <label>1</label>
    </ligand>
</feature>
<keyword evidence="5 9" id="KW-0472">Membrane</keyword>
<evidence type="ECO:0000256" key="2">
    <source>
        <dbReference type="ARBA" id="ARBA00022448"/>
    </source>
</evidence>
<organism evidence="10">
    <name type="scientific">Sinonovacula rivularis</name>
    <dbReference type="NCBI Taxonomy" id="489091"/>
    <lineage>
        <taxon>Eukaryota</taxon>
        <taxon>Metazoa</taxon>
        <taxon>Spiralia</taxon>
        <taxon>Lophotrochozoa</taxon>
        <taxon>Mollusca</taxon>
        <taxon>Bivalvia</taxon>
        <taxon>Autobranchia</taxon>
        <taxon>Heteroconchia</taxon>
        <taxon>Euheterodonta</taxon>
        <taxon>Imparidentia</taxon>
        <taxon>Neoheterodontei</taxon>
        <taxon>Cardiida</taxon>
        <taxon>Tellinoidea</taxon>
        <taxon>Solecurtidae</taxon>
        <taxon>Sinonovacula</taxon>
    </lineage>
</organism>
<dbReference type="PROSITE" id="PS00754">
    <property type="entry name" value="NA_NEUROTRAN_SYMP_2"/>
    <property type="match status" value="1"/>
</dbReference>